<dbReference type="GO" id="GO:0016740">
    <property type="term" value="F:transferase activity"/>
    <property type="evidence" value="ECO:0007669"/>
    <property type="project" value="UniProtKB-KW"/>
</dbReference>
<proteinExistence type="inferred from homology"/>
<dbReference type="Gene3D" id="1.10.600.10">
    <property type="entry name" value="Farnesyl Diphosphate Synthase"/>
    <property type="match status" value="1"/>
</dbReference>
<name>A0ABW1ZN45_9DEIO</name>
<keyword evidence="3 6" id="KW-0808">Transferase</keyword>
<dbReference type="EC" id="2.5.1.-" evidence="8"/>
<dbReference type="EMBL" id="JBHSWB010000001">
    <property type="protein sequence ID" value="MFC6660892.1"/>
    <property type="molecule type" value="Genomic_DNA"/>
</dbReference>
<dbReference type="PANTHER" id="PTHR12001">
    <property type="entry name" value="GERANYLGERANYL PYROPHOSPHATE SYNTHASE"/>
    <property type="match status" value="1"/>
</dbReference>
<keyword evidence="9" id="KW-1185">Reference proteome</keyword>
<evidence type="ECO:0000256" key="5">
    <source>
        <dbReference type="ARBA" id="ARBA00022842"/>
    </source>
</evidence>
<evidence type="ECO:0000313" key="9">
    <source>
        <dbReference type="Proteomes" id="UP001596317"/>
    </source>
</evidence>
<evidence type="ECO:0000256" key="7">
    <source>
        <dbReference type="SAM" id="MobiDB-lite"/>
    </source>
</evidence>
<evidence type="ECO:0000256" key="1">
    <source>
        <dbReference type="ARBA" id="ARBA00001946"/>
    </source>
</evidence>
<comment type="caution">
    <text evidence="8">The sequence shown here is derived from an EMBL/GenBank/DDBJ whole genome shotgun (WGS) entry which is preliminary data.</text>
</comment>
<evidence type="ECO:0000256" key="4">
    <source>
        <dbReference type="ARBA" id="ARBA00022723"/>
    </source>
</evidence>
<dbReference type="PANTHER" id="PTHR12001:SF69">
    <property type="entry name" value="ALL TRANS-POLYPRENYL-DIPHOSPHATE SYNTHASE PDSS1"/>
    <property type="match status" value="1"/>
</dbReference>
<dbReference type="Proteomes" id="UP001596317">
    <property type="component" value="Unassembled WGS sequence"/>
</dbReference>
<evidence type="ECO:0000313" key="8">
    <source>
        <dbReference type="EMBL" id="MFC6660892.1"/>
    </source>
</evidence>
<comment type="similarity">
    <text evidence="2 6">Belongs to the FPP/GGPP synthase family.</text>
</comment>
<feature type="region of interest" description="Disordered" evidence="7">
    <location>
        <begin position="300"/>
        <end position="321"/>
    </location>
</feature>
<dbReference type="InterPro" id="IPR008949">
    <property type="entry name" value="Isoprenoid_synthase_dom_sf"/>
</dbReference>
<sequence>MTGVAAVALPDAAFEARLREVLRSRVEFIELIGDDLVAAGGKRVRPLITYLAAQALGAGPGGATWRHVRDLGVGVELLHSASLLHDDLIDDADTRRGQQAAFRRFGNVVSVMSGDFMLSRLLGLLSGLPGSPELTRLFGETASVICEGEVLQFQVAAYADYSWANYLQVIHGKTAALTELAAVAPAVLLGVPAAEREALATYGREFGMAFQMQDDLLDLTGDEQRTGKPVGGDLREGKATGPVLHLLDGPHADEVREVLERRAAQPGDVARVQGLAQQSGALAATREEIRRRAARATSALQSLGSSEAQGPWPVWPPARSSAAAKQRHSVCHCRTKGAGELPAQLNKLTFQM</sequence>
<evidence type="ECO:0000256" key="6">
    <source>
        <dbReference type="RuleBase" id="RU004466"/>
    </source>
</evidence>
<gene>
    <name evidence="8" type="ORF">ACFP90_11430</name>
</gene>
<dbReference type="SFLD" id="SFLDS00005">
    <property type="entry name" value="Isoprenoid_Synthase_Type_I"/>
    <property type="match status" value="1"/>
</dbReference>
<dbReference type="Pfam" id="PF00348">
    <property type="entry name" value="polyprenyl_synt"/>
    <property type="match status" value="1"/>
</dbReference>
<accession>A0ABW1ZN45</accession>
<keyword evidence="4" id="KW-0479">Metal-binding</keyword>
<organism evidence="8 9">
    <name type="scientific">Deinococcus multiflagellatus</name>
    <dbReference type="NCBI Taxonomy" id="1656887"/>
    <lineage>
        <taxon>Bacteria</taxon>
        <taxon>Thermotogati</taxon>
        <taxon>Deinococcota</taxon>
        <taxon>Deinococci</taxon>
        <taxon>Deinococcales</taxon>
        <taxon>Deinococcaceae</taxon>
        <taxon>Deinococcus</taxon>
    </lineage>
</organism>
<dbReference type="PROSITE" id="PS00723">
    <property type="entry name" value="POLYPRENYL_SYNTHASE_1"/>
    <property type="match status" value="1"/>
</dbReference>
<dbReference type="RefSeq" id="WP_380056142.1">
    <property type="nucleotide sequence ID" value="NZ_JBHSWB010000001.1"/>
</dbReference>
<dbReference type="InterPro" id="IPR000092">
    <property type="entry name" value="Polyprenyl_synt"/>
</dbReference>
<dbReference type="InterPro" id="IPR033749">
    <property type="entry name" value="Polyprenyl_synt_CS"/>
</dbReference>
<keyword evidence="5" id="KW-0460">Magnesium</keyword>
<dbReference type="CDD" id="cd00685">
    <property type="entry name" value="Trans_IPPS_HT"/>
    <property type="match status" value="1"/>
</dbReference>
<protein>
    <submittedName>
        <fullName evidence="8">Polyprenyl synthetase family protein</fullName>
        <ecNumber evidence="8">2.5.1.-</ecNumber>
    </submittedName>
</protein>
<evidence type="ECO:0000256" key="2">
    <source>
        <dbReference type="ARBA" id="ARBA00006706"/>
    </source>
</evidence>
<comment type="cofactor">
    <cofactor evidence="1">
        <name>Mg(2+)</name>
        <dbReference type="ChEBI" id="CHEBI:18420"/>
    </cofactor>
</comment>
<reference evidence="9" key="1">
    <citation type="journal article" date="2019" name="Int. J. Syst. Evol. Microbiol.">
        <title>The Global Catalogue of Microorganisms (GCM) 10K type strain sequencing project: providing services to taxonomists for standard genome sequencing and annotation.</title>
        <authorList>
            <consortium name="The Broad Institute Genomics Platform"/>
            <consortium name="The Broad Institute Genome Sequencing Center for Infectious Disease"/>
            <person name="Wu L."/>
            <person name="Ma J."/>
        </authorList>
    </citation>
    <scope>NUCLEOTIDE SEQUENCE [LARGE SCALE GENOMIC DNA]</scope>
    <source>
        <strain evidence="9">CCUG 63830</strain>
    </source>
</reference>
<evidence type="ECO:0000256" key="3">
    <source>
        <dbReference type="ARBA" id="ARBA00022679"/>
    </source>
</evidence>
<dbReference type="SUPFAM" id="SSF48576">
    <property type="entry name" value="Terpenoid synthases"/>
    <property type="match status" value="1"/>
</dbReference>
<dbReference type="PROSITE" id="PS00444">
    <property type="entry name" value="POLYPRENYL_SYNTHASE_2"/>
    <property type="match status" value="1"/>
</dbReference>